<keyword evidence="4" id="KW-1185">Reference proteome</keyword>
<accession>A0A073CLP7</accession>
<sequence length="159" mass="16989">MRKLIQALRSISFKNILGVFFAGLLMFISTACSNTPPTAQSPGEGSSNQAKGLTSELPSSVKSKQTGEMYAYNNSDQDIVKRVKDVSEKVSDSASKMAGDLKEGTQQNINKAEGNTKQALNQVQKGAEKTSKDIKNQAAKGAGKVKDTAADFQRGIQKS</sequence>
<evidence type="ECO:0000256" key="1">
    <source>
        <dbReference type="SAM" id="MobiDB-lite"/>
    </source>
</evidence>
<organism evidence="3 4">
    <name type="scientific">Planktothrix agardhii (strain NIVA-CYA 126/8)</name>
    <dbReference type="NCBI Taxonomy" id="388467"/>
    <lineage>
        <taxon>Bacteria</taxon>
        <taxon>Bacillati</taxon>
        <taxon>Cyanobacteriota</taxon>
        <taxon>Cyanophyceae</taxon>
        <taxon>Oscillatoriophycideae</taxon>
        <taxon>Oscillatoriales</taxon>
        <taxon>Microcoleaceae</taxon>
        <taxon>Planktothrix</taxon>
    </lineage>
</organism>
<dbReference type="PROSITE" id="PS51257">
    <property type="entry name" value="PROKAR_LIPOPROTEIN"/>
    <property type="match status" value="1"/>
</dbReference>
<dbReference type="Proteomes" id="UP000027395">
    <property type="component" value="Chromosome"/>
</dbReference>
<feature type="compositionally biased region" description="Basic and acidic residues" evidence="1">
    <location>
        <begin position="126"/>
        <end position="135"/>
    </location>
</feature>
<dbReference type="PATRIC" id="fig|388467.6.peg.3873"/>
<evidence type="ECO:0000313" key="2">
    <source>
        <dbReference type="EMBL" id="AQY60458.1"/>
    </source>
</evidence>
<feature type="compositionally biased region" description="Polar residues" evidence="1">
    <location>
        <begin position="104"/>
        <end position="124"/>
    </location>
</feature>
<dbReference type="RefSeq" id="WP_042156105.1">
    <property type="nucleotide sequence ID" value="NZ_CM002803.1"/>
</dbReference>
<dbReference type="EMBL" id="KU665237">
    <property type="protein sequence ID" value="AQY60458.1"/>
    <property type="molecule type" value="Genomic_DNA"/>
</dbReference>
<dbReference type="AlphaFoldDB" id="A0A073CLP7"/>
<gene>
    <name evidence="2" type="primary">NC126_4212</name>
    <name evidence="3" type="ORF">A19Y_3930</name>
</gene>
<dbReference type="EMBL" id="CM002803">
    <property type="protein sequence ID" value="KEI68658.1"/>
    <property type="molecule type" value="Genomic_DNA"/>
</dbReference>
<dbReference type="Gene3D" id="1.20.120.20">
    <property type="entry name" value="Apolipoprotein"/>
    <property type="match status" value="1"/>
</dbReference>
<protein>
    <submittedName>
        <fullName evidence="3">Uncharacterized protein</fullName>
    </submittedName>
</protein>
<evidence type="ECO:0000313" key="4">
    <source>
        <dbReference type="Proteomes" id="UP000027395"/>
    </source>
</evidence>
<reference evidence="3 4" key="1">
    <citation type="journal article" date="2014" name="Appl. Environ. Microbiol.">
        <title>Elucidation of insertion elements encoded on plasmids and in vitro construction of shuttle vectors from the toxic cyanobacterium Planktothrix.</title>
        <authorList>
            <person name="Christiansen G."/>
            <person name="Goesmann A."/>
            <person name="Kurmayer R."/>
        </authorList>
    </citation>
    <scope>NUCLEOTIDE SEQUENCE [LARGE SCALE GENOMIC DNA]</scope>
    <source>
        <strain evidence="3 4">NIVA-CYA 126/8</strain>
    </source>
</reference>
<feature type="region of interest" description="Disordered" evidence="1">
    <location>
        <begin position="91"/>
        <end position="159"/>
    </location>
</feature>
<name>A0A073CLP7_PLAA1</name>
<dbReference type="Pfam" id="PF20363">
    <property type="entry name" value="DUF6658"/>
    <property type="match status" value="1"/>
</dbReference>
<proteinExistence type="predicted"/>
<dbReference type="HOGENOM" id="CLU_1659134_0_0_3"/>
<dbReference type="InterPro" id="IPR046599">
    <property type="entry name" value="DUF6658"/>
</dbReference>
<evidence type="ECO:0000313" key="3">
    <source>
        <dbReference type="EMBL" id="KEI68658.1"/>
    </source>
</evidence>
<feature type="region of interest" description="Disordered" evidence="1">
    <location>
        <begin position="35"/>
        <end position="68"/>
    </location>
</feature>
<reference evidence="2" key="2">
    <citation type="journal article" date="2017" name="Front. Microbiol.">
        <title>Evolution of Anabaenopeptin Peptide Structural Variability in the Cyanobacterium Planktothrix.</title>
        <authorList>
            <person name="Entfellner E."/>
            <person name="Frei M."/>
            <person name="Christiansen G."/>
            <person name="Deng L."/>
            <person name="Blom J."/>
            <person name="Kurmayer R."/>
        </authorList>
    </citation>
    <scope>NUCLEOTIDE SEQUENCE</scope>
    <source>
        <strain evidence="2">NIVA-CYA 126/8</strain>
    </source>
</reference>